<dbReference type="EMBL" id="CP009922">
    <property type="protein sequence ID" value="AKG42083.1"/>
    <property type="molecule type" value="Genomic_DNA"/>
</dbReference>
<dbReference type="KEGG" id="sxi:SXIM_06990"/>
<dbReference type="Proteomes" id="UP000034034">
    <property type="component" value="Chromosome"/>
</dbReference>
<dbReference type="AlphaFoldDB" id="A0A0F7FPV4"/>
<dbReference type="InterPro" id="IPR010699">
    <property type="entry name" value="DUF1275"/>
</dbReference>
<evidence type="ECO:0008006" key="4">
    <source>
        <dbReference type="Google" id="ProtNLM"/>
    </source>
</evidence>
<keyword evidence="1" id="KW-1133">Transmembrane helix</keyword>
<gene>
    <name evidence="2" type="ORF">SXIM_06990</name>
</gene>
<accession>A0A0F7FPV4</accession>
<feature type="transmembrane region" description="Helical" evidence="1">
    <location>
        <begin position="164"/>
        <end position="182"/>
    </location>
</feature>
<dbReference type="PATRIC" id="fig|408015.6.peg.731"/>
<keyword evidence="1" id="KW-0472">Membrane</keyword>
<keyword evidence="1" id="KW-0812">Transmembrane</keyword>
<dbReference type="STRING" id="408015.SXIM_06990"/>
<evidence type="ECO:0000256" key="1">
    <source>
        <dbReference type="SAM" id="Phobius"/>
    </source>
</evidence>
<feature type="transmembrane region" description="Helical" evidence="1">
    <location>
        <begin position="90"/>
        <end position="111"/>
    </location>
</feature>
<dbReference type="PANTHER" id="PTHR37314">
    <property type="entry name" value="SLR0142 PROTEIN"/>
    <property type="match status" value="1"/>
</dbReference>
<dbReference type="HOGENOM" id="CLU_061825_2_0_11"/>
<evidence type="ECO:0000313" key="3">
    <source>
        <dbReference type="Proteomes" id="UP000034034"/>
    </source>
</evidence>
<reference evidence="2" key="1">
    <citation type="submission" date="2019-08" db="EMBL/GenBank/DDBJ databases">
        <title>Complete genome sequence of a mangrove-derived Streptomyces xiamenensis.</title>
        <authorList>
            <person name="Xu J."/>
        </authorList>
    </citation>
    <scope>NUCLEOTIDE SEQUENCE</scope>
    <source>
        <strain evidence="2">318</strain>
    </source>
</reference>
<organism evidence="2 3">
    <name type="scientific">Streptomyces xiamenensis</name>
    <dbReference type="NCBI Taxonomy" id="408015"/>
    <lineage>
        <taxon>Bacteria</taxon>
        <taxon>Bacillati</taxon>
        <taxon>Actinomycetota</taxon>
        <taxon>Actinomycetes</taxon>
        <taxon>Kitasatosporales</taxon>
        <taxon>Streptomycetaceae</taxon>
        <taxon>Streptomyces</taxon>
    </lineage>
</organism>
<sequence length="224" mass="22663">MTHSRLRVALLIALTFATGSVDAVSYLTLDRVFTANMTGNVALLGFAAAGHGEIPLLRTGIALAAFVVGAVAAGRVVRETVPPGAWPARVVAALTASTLTLVLVTALWAVATRDVLAGLLGFAMGLQGGAVRRLGVADLPTTVITSTLTALAIAESPRRRRRPAAPVALLLGAFGGALLIHWHPLLGLLPALLTQVAVLVVAAAWGKPVAAGPGGGGGSAPWCR</sequence>
<dbReference type="PANTHER" id="PTHR37314:SF4">
    <property type="entry name" value="UPF0700 TRANSMEMBRANE PROTEIN YOAK"/>
    <property type="match status" value="1"/>
</dbReference>
<proteinExistence type="predicted"/>
<dbReference type="Pfam" id="PF06912">
    <property type="entry name" value="DUF1275"/>
    <property type="match status" value="1"/>
</dbReference>
<feature type="transmembrane region" description="Helical" evidence="1">
    <location>
        <begin position="131"/>
        <end position="152"/>
    </location>
</feature>
<evidence type="ECO:0000313" key="2">
    <source>
        <dbReference type="EMBL" id="AKG42083.1"/>
    </source>
</evidence>
<name>A0A0F7FPV4_9ACTN</name>
<feature type="transmembrane region" description="Helical" evidence="1">
    <location>
        <begin position="60"/>
        <end position="78"/>
    </location>
</feature>
<protein>
    <recommendedName>
        <fullName evidence="4">DUF1275 domain-containing protein</fullName>
    </recommendedName>
</protein>
<keyword evidence="3" id="KW-1185">Reference proteome</keyword>
<dbReference type="RefSeq" id="WP_046722909.1">
    <property type="nucleotide sequence ID" value="NZ_CP009922.3"/>
</dbReference>